<keyword evidence="1" id="KW-0812">Transmembrane</keyword>
<evidence type="ECO:0000313" key="2">
    <source>
        <dbReference type="EMBL" id="MAG22156.1"/>
    </source>
</evidence>
<protein>
    <submittedName>
        <fullName evidence="2">Uncharacterized protein</fullName>
    </submittedName>
</protein>
<organism evidence="2 3">
    <name type="scientific">Candidatus Iainarchaeum sp</name>
    <dbReference type="NCBI Taxonomy" id="3101447"/>
    <lineage>
        <taxon>Archaea</taxon>
        <taxon>Candidatus Iainarchaeota</taxon>
        <taxon>Candidatus Iainarchaeia</taxon>
        <taxon>Candidatus Iainarchaeales</taxon>
        <taxon>Candidatus Iainarchaeaceae</taxon>
        <taxon>Candidatus Iainarchaeum</taxon>
    </lineage>
</organism>
<sequence length="75" mass="8512">METLTHHIVKGIFFYVSVVLLLTLFLATLIEGLKVHWFGASFQGTFYYLISLTALATAMWVYTRGKKILQAAGYH</sequence>
<gene>
    <name evidence="2" type="ORF">CL943_02530</name>
</gene>
<feature type="transmembrane region" description="Helical" evidence="1">
    <location>
        <begin position="45"/>
        <end position="62"/>
    </location>
</feature>
<feature type="transmembrane region" description="Helical" evidence="1">
    <location>
        <begin position="12"/>
        <end position="33"/>
    </location>
</feature>
<dbReference type="Proteomes" id="UP000226592">
    <property type="component" value="Unassembled WGS sequence"/>
</dbReference>
<keyword evidence="1" id="KW-0472">Membrane</keyword>
<name>A0A2D6M159_9ARCH</name>
<comment type="caution">
    <text evidence="2">The sequence shown here is derived from an EMBL/GenBank/DDBJ whole genome shotgun (WGS) entry which is preliminary data.</text>
</comment>
<keyword evidence="1" id="KW-1133">Transmembrane helix</keyword>
<proteinExistence type="predicted"/>
<reference evidence="3" key="1">
    <citation type="submission" date="2017-09" db="EMBL/GenBank/DDBJ databases">
        <title>The Reconstruction of 2,631 Draft Metagenome-Assembled Genomes from the Global Oceans.</title>
        <authorList>
            <person name="Tully B.J."/>
            <person name="Graham E.D."/>
            <person name="Heidelberg J.F."/>
        </authorList>
    </citation>
    <scope>NUCLEOTIDE SEQUENCE [LARGE SCALE GENOMIC DNA]</scope>
</reference>
<dbReference type="EMBL" id="NZBU01000008">
    <property type="protein sequence ID" value="MAG22156.1"/>
    <property type="molecule type" value="Genomic_DNA"/>
</dbReference>
<evidence type="ECO:0000313" key="3">
    <source>
        <dbReference type="Proteomes" id="UP000226592"/>
    </source>
</evidence>
<evidence type="ECO:0000256" key="1">
    <source>
        <dbReference type="SAM" id="Phobius"/>
    </source>
</evidence>
<dbReference type="AlphaFoldDB" id="A0A2D6M159"/>
<accession>A0A2D6M159</accession>